<evidence type="ECO:0000256" key="1">
    <source>
        <dbReference type="SAM" id="Phobius"/>
    </source>
</evidence>
<proteinExistence type="predicted"/>
<keyword evidence="1" id="KW-0472">Membrane</keyword>
<accession>A0A382AA40</accession>
<dbReference type="AlphaFoldDB" id="A0A382AA40"/>
<dbReference type="EMBL" id="UINC01024555">
    <property type="protein sequence ID" value="SVA98408.1"/>
    <property type="molecule type" value="Genomic_DNA"/>
</dbReference>
<evidence type="ECO:0000313" key="2">
    <source>
        <dbReference type="EMBL" id="SVA98408.1"/>
    </source>
</evidence>
<sequence length="77" mass="8609">MSYLQIFLVPPYHRNLFGSTRVDPYILAASPLPLPAPSMLFWVLLVVTFWFHFPSVSAIPAKEVSPSTLEMASGQDD</sequence>
<organism evidence="2">
    <name type="scientific">marine metagenome</name>
    <dbReference type="NCBI Taxonomy" id="408172"/>
    <lineage>
        <taxon>unclassified sequences</taxon>
        <taxon>metagenomes</taxon>
        <taxon>ecological metagenomes</taxon>
    </lineage>
</organism>
<keyword evidence="1" id="KW-1133">Transmembrane helix</keyword>
<feature type="transmembrane region" description="Helical" evidence="1">
    <location>
        <begin position="39"/>
        <end position="61"/>
    </location>
</feature>
<keyword evidence="1" id="KW-0812">Transmembrane</keyword>
<name>A0A382AA40_9ZZZZ</name>
<protein>
    <submittedName>
        <fullName evidence="2">Uncharacterized protein</fullName>
    </submittedName>
</protein>
<gene>
    <name evidence="2" type="ORF">METZ01_LOCUS151262</name>
</gene>
<reference evidence="2" key="1">
    <citation type="submission" date="2018-05" db="EMBL/GenBank/DDBJ databases">
        <authorList>
            <person name="Lanie J.A."/>
            <person name="Ng W.-L."/>
            <person name="Kazmierczak K.M."/>
            <person name="Andrzejewski T.M."/>
            <person name="Davidsen T.M."/>
            <person name="Wayne K.J."/>
            <person name="Tettelin H."/>
            <person name="Glass J.I."/>
            <person name="Rusch D."/>
            <person name="Podicherti R."/>
            <person name="Tsui H.-C.T."/>
            <person name="Winkler M.E."/>
        </authorList>
    </citation>
    <scope>NUCLEOTIDE SEQUENCE</scope>
</reference>